<organism evidence="2 3">
    <name type="scientific">Aspergillus luchuensis (strain CBS 106.47)</name>
    <dbReference type="NCBI Taxonomy" id="1137211"/>
    <lineage>
        <taxon>Eukaryota</taxon>
        <taxon>Fungi</taxon>
        <taxon>Dikarya</taxon>
        <taxon>Ascomycota</taxon>
        <taxon>Pezizomycotina</taxon>
        <taxon>Eurotiomycetes</taxon>
        <taxon>Eurotiomycetidae</taxon>
        <taxon>Eurotiales</taxon>
        <taxon>Aspergillaceae</taxon>
        <taxon>Aspergillus</taxon>
        <taxon>Aspergillus subgen. Circumdati</taxon>
    </lineage>
</organism>
<dbReference type="VEuPathDB" id="FungiDB:ASPFODRAFT_39481"/>
<feature type="region of interest" description="Disordered" evidence="1">
    <location>
        <begin position="41"/>
        <end position="62"/>
    </location>
</feature>
<proteinExistence type="predicted"/>
<reference evidence="3" key="1">
    <citation type="journal article" date="2017" name="Genome Biol.">
        <title>Comparative genomics reveals high biological diversity and specific adaptations in the industrially and medically important fungal genus Aspergillus.</title>
        <authorList>
            <person name="de Vries R.P."/>
            <person name="Riley R."/>
            <person name="Wiebenga A."/>
            <person name="Aguilar-Osorio G."/>
            <person name="Amillis S."/>
            <person name="Uchima C.A."/>
            <person name="Anderluh G."/>
            <person name="Asadollahi M."/>
            <person name="Askin M."/>
            <person name="Barry K."/>
            <person name="Battaglia E."/>
            <person name="Bayram O."/>
            <person name="Benocci T."/>
            <person name="Braus-Stromeyer S.A."/>
            <person name="Caldana C."/>
            <person name="Canovas D."/>
            <person name="Cerqueira G.C."/>
            <person name="Chen F."/>
            <person name="Chen W."/>
            <person name="Choi C."/>
            <person name="Clum A."/>
            <person name="Dos Santos R.A."/>
            <person name="Damasio A.R."/>
            <person name="Diallinas G."/>
            <person name="Emri T."/>
            <person name="Fekete E."/>
            <person name="Flipphi M."/>
            <person name="Freyberg S."/>
            <person name="Gallo A."/>
            <person name="Gournas C."/>
            <person name="Habgood R."/>
            <person name="Hainaut M."/>
            <person name="Harispe M.L."/>
            <person name="Henrissat B."/>
            <person name="Hilden K.S."/>
            <person name="Hope R."/>
            <person name="Hossain A."/>
            <person name="Karabika E."/>
            <person name="Karaffa L."/>
            <person name="Karanyi Z."/>
            <person name="Krasevec N."/>
            <person name="Kuo A."/>
            <person name="Kusch H."/>
            <person name="LaButti K."/>
            <person name="Lagendijk E.L."/>
            <person name="Lapidus A."/>
            <person name="Levasseur A."/>
            <person name="Lindquist E."/>
            <person name="Lipzen A."/>
            <person name="Logrieco A.F."/>
            <person name="MacCabe A."/>
            <person name="Maekelae M.R."/>
            <person name="Malavazi I."/>
            <person name="Melin P."/>
            <person name="Meyer V."/>
            <person name="Mielnichuk N."/>
            <person name="Miskei M."/>
            <person name="Molnar A.P."/>
            <person name="Mule G."/>
            <person name="Ngan C.Y."/>
            <person name="Orejas M."/>
            <person name="Orosz E."/>
            <person name="Ouedraogo J.P."/>
            <person name="Overkamp K.M."/>
            <person name="Park H.-S."/>
            <person name="Perrone G."/>
            <person name="Piumi F."/>
            <person name="Punt P.J."/>
            <person name="Ram A.F."/>
            <person name="Ramon A."/>
            <person name="Rauscher S."/>
            <person name="Record E."/>
            <person name="Riano-Pachon D.M."/>
            <person name="Robert V."/>
            <person name="Roehrig J."/>
            <person name="Ruller R."/>
            <person name="Salamov A."/>
            <person name="Salih N.S."/>
            <person name="Samson R.A."/>
            <person name="Sandor E."/>
            <person name="Sanguinetti M."/>
            <person name="Schuetze T."/>
            <person name="Sepcic K."/>
            <person name="Shelest E."/>
            <person name="Sherlock G."/>
            <person name="Sophianopoulou V."/>
            <person name="Squina F.M."/>
            <person name="Sun H."/>
            <person name="Susca A."/>
            <person name="Todd R.B."/>
            <person name="Tsang A."/>
            <person name="Unkles S.E."/>
            <person name="van de Wiele N."/>
            <person name="van Rossen-Uffink D."/>
            <person name="Oliveira J.V."/>
            <person name="Vesth T.C."/>
            <person name="Visser J."/>
            <person name="Yu J.-H."/>
            <person name="Zhou M."/>
            <person name="Andersen M.R."/>
            <person name="Archer D.B."/>
            <person name="Baker S.E."/>
            <person name="Benoit I."/>
            <person name="Brakhage A.A."/>
            <person name="Braus G.H."/>
            <person name="Fischer R."/>
            <person name="Frisvad J.C."/>
            <person name="Goldman G.H."/>
            <person name="Houbraken J."/>
            <person name="Oakley B."/>
            <person name="Pocsi I."/>
            <person name="Scazzocchio C."/>
            <person name="Seiboth B."/>
            <person name="vanKuyk P.A."/>
            <person name="Wortman J."/>
            <person name="Dyer P.S."/>
            <person name="Grigoriev I.V."/>
        </authorList>
    </citation>
    <scope>NUCLEOTIDE SEQUENCE [LARGE SCALE GENOMIC DNA]</scope>
    <source>
        <strain evidence="3">CBS 106.47</strain>
    </source>
</reference>
<gene>
    <name evidence="2" type="ORF">ASPFODRAFT_39481</name>
</gene>
<sequence>MCNSDVHTVSLPVPHAMSPHYRAGHLTSGYLARLDLGKAPISAKSGGGNDRHRMGRHQLVGL</sequence>
<protein>
    <submittedName>
        <fullName evidence="2">Uncharacterized protein</fullName>
    </submittedName>
</protein>
<accession>A0A1M3TZG6</accession>
<dbReference type="Proteomes" id="UP000184063">
    <property type="component" value="Unassembled WGS sequence"/>
</dbReference>
<evidence type="ECO:0000313" key="3">
    <source>
        <dbReference type="Proteomes" id="UP000184063"/>
    </source>
</evidence>
<evidence type="ECO:0000313" key="2">
    <source>
        <dbReference type="EMBL" id="OJZ92177.1"/>
    </source>
</evidence>
<dbReference type="AlphaFoldDB" id="A0A1M3TZG6"/>
<evidence type="ECO:0000256" key="1">
    <source>
        <dbReference type="SAM" id="MobiDB-lite"/>
    </source>
</evidence>
<name>A0A1M3TZG6_ASPLC</name>
<dbReference type="EMBL" id="KV878236">
    <property type="protein sequence ID" value="OJZ92177.1"/>
    <property type="molecule type" value="Genomic_DNA"/>
</dbReference>